<protein>
    <submittedName>
        <fullName evidence="2">Uncharacterized protein</fullName>
    </submittedName>
</protein>
<organism evidence="2 3">
    <name type="scientific">Piliocolobus tephrosceles</name>
    <name type="common">Ugandan red Colobus</name>
    <dbReference type="NCBI Taxonomy" id="591936"/>
    <lineage>
        <taxon>Eukaryota</taxon>
        <taxon>Metazoa</taxon>
        <taxon>Chordata</taxon>
        <taxon>Craniata</taxon>
        <taxon>Vertebrata</taxon>
        <taxon>Euteleostomi</taxon>
        <taxon>Mammalia</taxon>
        <taxon>Eutheria</taxon>
        <taxon>Euarchontoglires</taxon>
        <taxon>Primates</taxon>
        <taxon>Haplorrhini</taxon>
        <taxon>Catarrhini</taxon>
        <taxon>Cercopithecidae</taxon>
        <taxon>Colobinae</taxon>
        <taxon>Piliocolobus</taxon>
    </lineage>
</organism>
<dbReference type="InterPro" id="IPR016464">
    <property type="entry name" value="NADH_Ub_cplx-1_asu_su-2"/>
</dbReference>
<reference evidence="2" key="2">
    <citation type="submission" date="2025-09" db="UniProtKB">
        <authorList>
            <consortium name="Ensembl"/>
        </authorList>
    </citation>
    <scope>IDENTIFICATION</scope>
</reference>
<dbReference type="InterPro" id="IPR036249">
    <property type="entry name" value="Thioredoxin-like_sf"/>
</dbReference>
<keyword evidence="3" id="KW-1185">Reference proteome</keyword>
<dbReference type="PANTHER" id="PTHR12878">
    <property type="entry name" value="NADH-UBIQUINONE OXIDOREDUCTASE B8 SUBUNIT"/>
    <property type="match status" value="1"/>
</dbReference>
<dbReference type="Proteomes" id="UP000694416">
    <property type="component" value="Unplaced"/>
</dbReference>
<dbReference type="AlphaFoldDB" id="A0A8C9GXP9"/>
<proteinExistence type="predicted"/>
<sequence length="96" mass="10626">MGASVLQSSDGAKLGGPEVRIHLCQCSPGSQGLHGETRRESEKTNPNLPILTRECPNLQPELWNHHTFGKEKNVSWYSFSPDQATRSLENILRGKA</sequence>
<dbReference type="PANTHER" id="PTHR12878:SF0">
    <property type="entry name" value="NADH DEHYDROGENASE [UBIQUINONE] 1 ALPHA SUBCOMPLEX SUBUNIT 2"/>
    <property type="match status" value="1"/>
</dbReference>
<evidence type="ECO:0000313" key="2">
    <source>
        <dbReference type="Ensembl" id="ENSPTEP00000011705.1"/>
    </source>
</evidence>
<evidence type="ECO:0000256" key="1">
    <source>
        <dbReference type="SAM" id="MobiDB-lite"/>
    </source>
</evidence>
<dbReference type="SUPFAM" id="SSF52833">
    <property type="entry name" value="Thioredoxin-like"/>
    <property type="match status" value="1"/>
</dbReference>
<evidence type="ECO:0000313" key="3">
    <source>
        <dbReference type="Proteomes" id="UP000694416"/>
    </source>
</evidence>
<accession>A0A8C9GXP9</accession>
<name>A0A8C9GXP9_9PRIM</name>
<dbReference type="Gene3D" id="3.40.30.10">
    <property type="entry name" value="Glutaredoxin"/>
    <property type="match status" value="1"/>
</dbReference>
<feature type="region of interest" description="Disordered" evidence="1">
    <location>
        <begin position="26"/>
        <end position="51"/>
    </location>
</feature>
<dbReference type="Ensembl" id="ENSPTET00000017670.1">
    <property type="protein sequence ID" value="ENSPTEP00000011705.1"/>
    <property type="gene ID" value="ENSPTEG00000013190.1"/>
</dbReference>
<reference evidence="2" key="1">
    <citation type="submission" date="2025-08" db="UniProtKB">
        <authorList>
            <consortium name="Ensembl"/>
        </authorList>
    </citation>
    <scope>IDENTIFICATION</scope>
</reference>